<dbReference type="Proteomes" id="UP000268059">
    <property type="component" value="Chromosome"/>
</dbReference>
<dbReference type="PANTHER" id="PTHR34385:SF1">
    <property type="entry name" value="PEPTIDOGLYCAN L-ALANYL-D-GLUTAMATE ENDOPEPTIDASE CWLK"/>
    <property type="match status" value="1"/>
</dbReference>
<keyword evidence="1" id="KW-0472">Membrane</keyword>
<name>A0A3G9JQI3_9FIRM</name>
<protein>
    <recommendedName>
        <fullName evidence="2">D-alanyl-D-alanine carboxypeptidase-like core domain-containing protein</fullName>
    </recommendedName>
</protein>
<feature type="domain" description="D-alanyl-D-alanine carboxypeptidase-like core" evidence="2">
    <location>
        <begin position="292"/>
        <end position="358"/>
    </location>
</feature>
<evidence type="ECO:0000313" key="3">
    <source>
        <dbReference type="EMBL" id="BBH26528.1"/>
    </source>
</evidence>
<reference evidence="3 4" key="1">
    <citation type="submission" date="2018-11" db="EMBL/GenBank/DDBJ databases">
        <title>Novel Erysipelotrichaceae bacterium isolated from small intestine of a swine.</title>
        <authorList>
            <person name="Kim J.S."/>
            <person name="Choe H."/>
            <person name="Lee Y.R."/>
            <person name="Kim K.M."/>
            <person name="Park D.S."/>
        </authorList>
    </citation>
    <scope>NUCLEOTIDE SEQUENCE [LARGE SCALE GENOMIC DNA]</scope>
    <source>
        <strain evidence="3 4">SG0102</strain>
    </source>
</reference>
<dbReference type="EMBL" id="AP019309">
    <property type="protein sequence ID" value="BBH26528.1"/>
    <property type="molecule type" value="Genomic_DNA"/>
</dbReference>
<dbReference type="GO" id="GO:0008233">
    <property type="term" value="F:peptidase activity"/>
    <property type="evidence" value="ECO:0007669"/>
    <property type="project" value="InterPro"/>
</dbReference>
<dbReference type="InterPro" id="IPR003709">
    <property type="entry name" value="VanY-like_core_dom"/>
</dbReference>
<sequence length="385" mass="45315">MKRLKTWHLFALAIVLFTASFYYINIKYDRFYRVKGINNENRQLIEKYLTSSEQDYLVENQIPIAKFIKYIKYKDFKLKNYQYYNLLQDTDRYSSKKTVIQTGNAIVDALSSRYDSNFYKLAQTIIENDLEYGLIHSKDFKDENISYYGLMRPLYSAKDISYITDTATYLDDLALRNVYDDDALSFFTAVCADYKKNSLKTLMQESNDTNVELITRPAGTDLYLNSNKYIGSYVPESLVLLQDVSRLKYGMYLRYDAYHALLKLNAAIKKQSSCLVVYQAYTSYKQLAEGARGHDEFQLGLSVKFTVNNEDYKYFDKTQESQWLVKNAYKYGFVLRYPKDKVKVTKHAYDAHIYRYVGTRLAEKMYEDNLALEEIHKQMDEVNKS</sequence>
<dbReference type="RefSeq" id="WP_125119383.1">
    <property type="nucleotide sequence ID" value="NZ_AP019309.1"/>
</dbReference>
<dbReference type="CDD" id="cd14852">
    <property type="entry name" value="LD-carboxypeptidase"/>
    <property type="match status" value="1"/>
</dbReference>
<evidence type="ECO:0000256" key="1">
    <source>
        <dbReference type="SAM" id="Phobius"/>
    </source>
</evidence>
<dbReference type="OrthoDB" id="9792074at2"/>
<dbReference type="InterPro" id="IPR052179">
    <property type="entry name" value="DD-CPase-like"/>
</dbReference>
<proteinExistence type="predicted"/>
<dbReference type="SUPFAM" id="SSF55166">
    <property type="entry name" value="Hedgehog/DD-peptidase"/>
    <property type="match status" value="1"/>
</dbReference>
<evidence type="ECO:0000313" key="4">
    <source>
        <dbReference type="Proteomes" id="UP000268059"/>
    </source>
</evidence>
<dbReference type="InterPro" id="IPR058193">
    <property type="entry name" value="VanY/YodJ_core_dom"/>
</dbReference>
<keyword evidence="1" id="KW-0812">Transmembrane</keyword>
<dbReference type="KEGG" id="ebm:SG0102_14620"/>
<dbReference type="InParanoid" id="A0A3G9JQI3"/>
<dbReference type="Pfam" id="PF02557">
    <property type="entry name" value="VanY"/>
    <property type="match status" value="1"/>
</dbReference>
<dbReference type="Gene3D" id="3.30.1380.10">
    <property type="match status" value="1"/>
</dbReference>
<keyword evidence="1" id="KW-1133">Transmembrane helix</keyword>
<feature type="transmembrane region" description="Helical" evidence="1">
    <location>
        <begin position="6"/>
        <end position="25"/>
    </location>
</feature>
<accession>A0A3G9JQI3</accession>
<dbReference type="AlphaFoldDB" id="A0A3G9JQI3"/>
<dbReference type="InterPro" id="IPR009045">
    <property type="entry name" value="Zn_M74/Hedgehog-like"/>
</dbReference>
<dbReference type="GO" id="GO:0006508">
    <property type="term" value="P:proteolysis"/>
    <property type="evidence" value="ECO:0007669"/>
    <property type="project" value="InterPro"/>
</dbReference>
<gene>
    <name evidence="3" type="ORF">SG0102_14620</name>
</gene>
<keyword evidence="4" id="KW-1185">Reference proteome</keyword>
<evidence type="ECO:0000259" key="2">
    <source>
        <dbReference type="Pfam" id="PF02557"/>
    </source>
</evidence>
<dbReference type="PANTHER" id="PTHR34385">
    <property type="entry name" value="D-ALANYL-D-ALANINE CARBOXYPEPTIDASE"/>
    <property type="match status" value="1"/>
</dbReference>
<organism evidence="3 4">
    <name type="scientific">Intestinibaculum porci</name>
    <dbReference type="NCBI Taxonomy" id="2487118"/>
    <lineage>
        <taxon>Bacteria</taxon>
        <taxon>Bacillati</taxon>
        <taxon>Bacillota</taxon>
        <taxon>Erysipelotrichia</taxon>
        <taxon>Erysipelotrichales</taxon>
        <taxon>Erysipelotrichaceae</taxon>
        <taxon>Intestinibaculum</taxon>
    </lineage>
</organism>